<evidence type="ECO:0000259" key="1">
    <source>
        <dbReference type="Pfam" id="PF26345"/>
    </source>
</evidence>
<feature type="domain" description="ScoMcrA-like SRA" evidence="2">
    <location>
        <begin position="110"/>
        <end position="248"/>
    </location>
</feature>
<dbReference type="RefSeq" id="WP_397018226.1">
    <property type="nucleotide sequence ID" value="NZ_JBITMB010000001.1"/>
</dbReference>
<protein>
    <recommendedName>
        <fullName evidence="5">Restriction endonuclease</fullName>
    </recommendedName>
</protein>
<feature type="domain" description="ScoMcrA-like N-terminal head" evidence="1">
    <location>
        <begin position="5"/>
        <end position="86"/>
    </location>
</feature>
<name>A0ABW7ZXJ7_9ACTN</name>
<organism evidence="3 4">
    <name type="scientific">Nonomuraea indica</name>
    <dbReference type="NCBI Taxonomy" id="1581193"/>
    <lineage>
        <taxon>Bacteria</taxon>
        <taxon>Bacillati</taxon>
        <taxon>Actinomycetota</taxon>
        <taxon>Actinomycetes</taxon>
        <taxon>Streptosporangiales</taxon>
        <taxon>Streptosporangiaceae</taxon>
        <taxon>Nonomuraea</taxon>
    </lineage>
</organism>
<dbReference type="InterPro" id="IPR058807">
    <property type="entry name" value="ScoMcrA_N"/>
</dbReference>
<dbReference type="Pfam" id="PF26345">
    <property type="entry name" value="ScoMcrA_N"/>
    <property type="match status" value="1"/>
</dbReference>
<reference evidence="3 4" key="1">
    <citation type="submission" date="2024-10" db="EMBL/GenBank/DDBJ databases">
        <title>The Natural Products Discovery Center: Release of the First 8490 Sequenced Strains for Exploring Actinobacteria Biosynthetic Diversity.</title>
        <authorList>
            <person name="Kalkreuter E."/>
            <person name="Kautsar S.A."/>
            <person name="Yang D."/>
            <person name="Bader C.D."/>
            <person name="Teijaro C.N."/>
            <person name="Fluegel L."/>
            <person name="Davis C.M."/>
            <person name="Simpson J.R."/>
            <person name="Lauterbach L."/>
            <person name="Steele A.D."/>
            <person name="Gui C."/>
            <person name="Meng S."/>
            <person name="Li G."/>
            <person name="Viehrig K."/>
            <person name="Ye F."/>
            <person name="Su P."/>
            <person name="Kiefer A.F."/>
            <person name="Nichols A."/>
            <person name="Cepeda A.J."/>
            <person name="Yan W."/>
            <person name="Fan B."/>
            <person name="Jiang Y."/>
            <person name="Adhikari A."/>
            <person name="Zheng C.-J."/>
            <person name="Schuster L."/>
            <person name="Cowan T.M."/>
            <person name="Smanski M.J."/>
            <person name="Chevrette M.G."/>
            <person name="De Carvalho L.P.S."/>
            <person name="Shen B."/>
        </authorList>
    </citation>
    <scope>NUCLEOTIDE SEQUENCE [LARGE SCALE GENOMIC DNA]</scope>
    <source>
        <strain evidence="3 4">NPDC049503</strain>
    </source>
</reference>
<evidence type="ECO:0000313" key="4">
    <source>
        <dbReference type="Proteomes" id="UP001612928"/>
    </source>
</evidence>
<dbReference type="Proteomes" id="UP001612928">
    <property type="component" value="Unassembled WGS sequence"/>
</dbReference>
<proteinExistence type="predicted"/>
<evidence type="ECO:0008006" key="5">
    <source>
        <dbReference type="Google" id="ProtNLM"/>
    </source>
</evidence>
<evidence type="ECO:0000259" key="2">
    <source>
        <dbReference type="Pfam" id="PF26348"/>
    </source>
</evidence>
<gene>
    <name evidence="3" type="ORF">ACIBP5_01905</name>
</gene>
<evidence type="ECO:0000313" key="3">
    <source>
        <dbReference type="EMBL" id="MFI7438702.1"/>
    </source>
</evidence>
<keyword evidence="4" id="KW-1185">Reference proteome</keyword>
<comment type="caution">
    <text evidence="3">The sequence shown here is derived from an EMBL/GenBank/DDBJ whole genome shotgun (WGS) entry which is preliminary data.</text>
</comment>
<accession>A0ABW7ZXJ7</accession>
<dbReference type="InterPro" id="IPR058712">
    <property type="entry name" value="SRA_ScoMcrA"/>
</dbReference>
<dbReference type="Pfam" id="PF26348">
    <property type="entry name" value="SRA_ScoMcrA"/>
    <property type="match status" value="1"/>
</dbReference>
<dbReference type="EMBL" id="JBITMB010000001">
    <property type="protein sequence ID" value="MFI7438702.1"/>
    <property type="molecule type" value="Genomic_DNA"/>
</dbReference>
<sequence length="421" mass="46480">MTLAEVTRKDVLQAIELYKAMGRHEFLDEHKSGKARYFFLVHAGSFFDSKAILKAAHLSATGKTHGFSGGEAAAAPRLRNLGFEVVDVRDPAGGEVVHSLLDADLQPGEIKTRGELAEIFGGGLQGGILPSTITPTVLIYSDPKAGEELGYIDGWAPDDESGPLFEYTGHGLDDQTFEGAGNKAIRDHSARGRALRIFKAAGTVPNSNTVLHRYVGRFKLDEQRPFDVRWRANKANVMRKVIVFRLRPSGPFQRLDTDSIPPAEETQAVLVPVDVTTSSLINPENSMKKQGSRRAVPELEFQRREAKLDADFRKFMETRGHELMRFELKVKGLAAPMLTDLYDTTAHVLYELKGNVGRNAVRMAIGQLMDYRRHVDPPNPALAVLLPEEPHDDIKALLEDLGIALVYRAKSTFVGVPGLAY</sequence>